<gene>
    <name evidence="1" type="ORF">LCGC14_2701810</name>
</gene>
<feature type="non-terminal residue" evidence="1">
    <location>
        <position position="91"/>
    </location>
</feature>
<proteinExistence type="predicted"/>
<organism evidence="1">
    <name type="scientific">marine sediment metagenome</name>
    <dbReference type="NCBI Taxonomy" id="412755"/>
    <lineage>
        <taxon>unclassified sequences</taxon>
        <taxon>metagenomes</taxon>
        <taxon>ecological metagenomes</taxon>
    </lineage>
</organism>
<comment type="caution">
    <text evidence="1">The sequence shown here is derived from an EMBL/GenBank/DDBJ whole genome shotgun (WGS) entry which is preliminary data.</text>
</comment>
<sequence>MNEDLGKEPFPVGENNIAFINTAGRRARGVVVLDSDGNEAAVFPVGYGVYKIDADASPNFYGFQKANGSWVIMKETLATGNDVYEFLKGSS</sequence>
<accession>A0A0F8ZFG6</accession>
<dbReference type="AlphaFoldDB" id="A0A0F8ZFG6"/>
<reference evidence="1" key="1">
    <citation type="journal article" date="2015" name="Nature">
        <title>Complex archaea that bridge the gap between prokaryotes and eukaryotes.</title>
        <authorList>
            <person name="Spang A."/>
            <person name="Saw J.H."/>
            <person name="Jorgensen S.L."/>
            <person name="Zaremba-Niedzwiedzka K."/>
            <person name="Martijn J."/>
            <person name="Lind A.E."/>
            <person name="van Eijk R."/>
            <person name="Schleper C."/>
            <person name="Guy L."/>
            <person name="Ettema T.J."/>
        </authorList>
    </citation>
    <scope>NUCLEOTIDE SEQUENCE</scope>
</reference>
<evidence type="ECO:0000313" key="1">
    <source>
        <dbReference type="EMBL" id="KKK92552.1"/>
    </source>
</evidence>
<dbReference type="EMBL" id="LAZR01048165">
    <property type="protein sequence ID" value="KKK92552.1"/>
    <property type="molecule type" value="Genomic_DNA"/>
</dbReference>
<protein>
    <submittedName>
        <fullName evidence="1">Uncharacterized protein</fullName>
    </submittedName>
</protein>
<name>A0A0F8ZFG6_9ZZZZ</name>